<dbReference type="InterPro" id="IPR038209">
    <property type="entry name" value="CKK_dom_sf"/>
</dbReference>
<dbReference type="GO" id="GO:0070939">
    <property type="term" value="C:Dsl1/NZR complex"/>
    <property type="evidence" value="ECO:0007669"/>
    <property type="project" value="InterPro"/>
</dbReference>
<evidence type="ECO:0000256" key="5">
    <source>
        <dbReference type="ARBA" id="ARBA00023054"/>
    </source>
</evidence>
<dbReference type="PROSITE" id="PS51421">
    <property type="entry name" value="RAS"/>
    <property type="match status" value="1"/>
</dbReference>
<dbReference type="PRINTS" id="PR00449">
    <property type="entry name" value="RASTRNSFRMNG"/>
</dbReference>
<dbReference type="InterPro" id="IPR014797">
    <property type="entry name" value="CKK_CAMSAP"/>
</dbReference>
<dbReference type="CDD" id="cd00157">
    <property type="entry name" value="Rho"/>
    <property type="match status" value="1"/>
</dbReference>
<comment type="subcellular location">
    <subcellularLocation>
        <location evidence="1">Cytoplasm</location>
        <location evidence="1">Cytoskeleton</location>
    </subcellularLocation>
</comment>
<dbReference type="GO" id="GO:0051011">
    <property type="term" value="F:microtubule minus-end binding"/>
    <property type="evidence" value="ECO:0007669"/>
    <property type="project" value="TreeGrafter"/>
</dbReference>
<evidence type="ECO:0000256" key="8">
    <source>
        <dbReference type="PROSITE-ProRule" id="PRU00841"/>
    </source>
</evidence>
<dbReference type="Pfam" id="PF17095">
    <property type="entry name" value="CAMSAP_CC1"/>
    <property type="match status" value="1"/>
</dbReference>
<dbReference type="InterPro" id="IPR058042">
    <property type="entry name" value="CAMSAP_N"/>
</dbReference>
<dbReference type="GO" id="GO:0007026">
    <property type="term" value="P:negative regulation of microtubule depolymerization"/>
    <property type="evidence" value="ECO:0007669"/>
    <property type="project" value="TreeGrafter"/>
</dbReference>
<dbReference type="GO" id="GO:0030507">
    <property type="term" value="F:spectrin binding"/>
    <property type="evidence" value="ECO:0007669"/>
    <property type="project" value="InterPro"/>
</dbReference>
<dbReference type="SUPFAM" id="SSF52540">
    <property type="entry name" value="P-loop containing nucleoside triphosphate hydrolases"/>
    <property type="match status" value="1"/>
</dbReference>
<dbReference type="OrthoDB" id="2125658at2759"/>
<feature type="coiled-coil region" evidence="9">
    <location>
        <begin position="1762"/>
        <end position="1792"/>
    </location>
</feature>
<dbReference type="InterPro" id="IPR036872">
    <property type="entry name" value="CH_dom_sf"/>
</dbReference>
<dbReference type="InterPro" id="IPR007528">
    <property type="entry name" value="RINT1_Tip20"/>
</dbReference>
<dbReference type="InterPro" id="IPR031372">
    <property type="entry name" value="CAMSAP_CC1"/>
</dbReference>
<sequence>MSATSRSIKCVVVGDGTVGKTCMLISYTTDSFPQEYVPTVFDNYSAPLTVDGMTVMLGLWDTAGQEDYDRLRPLSYPQTDVFILCFSLVSPVSFDNVTSKWFPELRHHCPDTPILLVGTKLDLRDDQQIIKNLGDQGLSPITRSQGNKLAQKLHAIKYMECSALTQENLRQFRFSTKRFVLFSGHSQQSQNAAVACCERVGVFSLCISVICEFIQLYFPLLKMKKTDDESSQIRSYSYPSLMLYQRRNIYINIYLFVLLYDIIIKAGWFIHGLIKYLVSIPAKKKKLLLLLLFLVFVKRSSISTNCLAVNSGRTSIPLLACSRLFHSLLLLLLLIKANLTLFSISILIDMDDEYSCLLDSITEAFVKVANLRNEVQLKYDKNATLRSSKYRKKKIAELERYEAKLNKYQRMMKNISKTLLELGDSTASDVEKLYELRNYRTRCAYNKVLNEAQLLISELNTMVQNKMWILALNKYEKLRSLKERIENSSCKHLKRCLEKVIAQWKCYFEKLCFKWIYDSTEKLGLVYYDKEKSANSVFQKQHFIDIGNLAMTVAMKIADVEELPKIFASPFTRRFIYFFCSSKTSDMTMDKVKPEHYLSVTFYWISEGRKWIEEICECQMHEKAHEFSFKFTRIILDRVVERVLVDLKQAVLDDDVERFSHTVDEMSAFDVELRQDFPHTEPGCMEVLVNDELFDYWYTLENDEMTKYISSVSKNAKSWKPRFENQSAEDKDKVPYCVDRFLILMVAFIRRFKLVISFDHRLRLAKLLCLLLVEFYDCLLSYSQTLHIDDHQSPVAEFVNGIAYLVRVLKQWQEQPIFVQLQPGLFDKVMEQFSTLEDNCLDGIVKAEVKRLSKLVRGKFRPSLERGDDLLHSVFAEAIVWPVHTKLLERANFLNEEIFCLWLVKFAQRLADELLYKFLLTIHCDRNVGLKLQKLFLDLFCLFLGRREDSTTSQAFRLASSCFDCLSQSLIILSANVPICLMLQESLLNKDELNEDVGSLLNSLSAGDLTPDLLQKLLSDKIYKIQITREMCMHTESSFASQDFASDAPLLDSEDTDETITDHVSNLRNWDVVDDSPCFVYTWLQYQVTLWIFGIQAVYSTFAQNLFTLKTFVFLPCFIFFMLFADLYNAARRILKRILIGEQISYNKPKAYYYLVMFYIYEIIFFQKFCMFINSIIFSFIKNNCLQIWCLGGVDFSKLGKHQVKFAVNSLKEMDKKSTSCQRGFYKPGDLLIEPVIEVVPMNEYNAVEAKLQASVQWLITKAFGKRIPERFEHPFYITEKNQLQLKSALVNALANGELYAAVAATIFHDNSYANEGHKAVLQALQRLTFDLVDCDGQLLSETVLSQTSPLRTNSHVAMIDYLMTATVKDIVNIQMLTQSSRQYGDAQKDHSPKDAEGALLFWVNKICATVRDRVEQSQSSNASDAPIIPEMDDLYEDMCDGACIATVISFYRPEKLKFEDICFNDPMSMADCIHNLWLIREFCAHHLPHNVFHFSFEDLLYTHESLKTNLNVFLSELYYFFEQPPDFSTPIRRSIARVDPLYSQNFNRKLHPKENLSVIQNHDQSDSRLTSRMNSIDSLVTDRSVDSLKYTGFCKSSYEANRWGAQTERSSDLDKKKTVSFLEIQSRLNASSNSHDEPSPGRAENAKKVTSQQQYNRSDTMPPMKLASGSTSSLIRMQLEEKRRQYEAQRFQRTSELARQRQELSKEAFFQLRQGDSLTTTNQVSNQTTTADAGAVRRSSGQLERNGRLPPSSRTPINSKLVEMSTSIQEIQEQMKRLSVEQEKLNRLMSNNANNNNNISSSTVLNPIETGLIIQHTPLLTAQSLVCLPTNSGAVFSQICPKTEIVENEPPAGATGSTFRLHSDGEHISRLDPSLELTKSMTNWGMACRLVKRPRRTWAEHASGSSGSTNQMPNCAASMLNLPVCQEQSINGGGGINGISEPQQQQQHVVSKLNISNLEKAEEVEEKEKEKQQQQQQQQQQQLNNSVDNFLSNSSSNAALSKLGNSHCQMTDERESSPGIGFVIAAENGCSDEDELYRRKEQRLANVLRRREEMELRKARMEAVNAERRAMVLKKMEDDERRRRERELNRQRILEEYQKRKAEQEALEQSGNLNSSYSTLPPAPSRRRLSRGQSQPAGRPKSQIVSSNRPSASASTATIANSVTNIDTLANNIESPSSAESALKLFVKPTHKSNRSIVFNAIQHSVLVGSVNDETKRKVLQELAKSDSKHFLIMFRDQKCQFRALYSWDQASDTVHKLYGTGPKSCSEKMMNLLLKYDSGAKQFSSIPSRHLSATIDAFTLKEDYWPKKSTFASTPRR</sequence>
<dbReference type="InterPro" id="IPR027417">
    <property type="entry name" value="P-loop_NTPase"/>
</dbReference>
<dbReference type="Pfam" id="PF08683">
    <property type="entry name" value="CAMSAP_CKK"/>
    <property type="match status" value="1"/>
</dbReference>
<feature type="transmembrane region" description="Helical" evidence="11">
    <location>
        <begin position="1152"/>
        <end position="1181"/>
    </location>
</feature>
<dbReference type="GO" id="GO:0036449">
    <property type="term" value="C:microtubule minus-end"/>
    <property type="evidence" value="ECO:0007669"/>
    <property type="project" value="TreeGrafter"/>
</dbReference>
<dbReference type="InterPro" id="IPR022613">
    <property type="entry name" value="CH_CAMSAP_2"/>
</dbReference>
<dbReference type="GO" id="GO:0003924">
    <property type="term" value="F:GTPase activity"/>
    <property type="evidence" value="ECO:0007669"/>
    <property type="project" value="InterPro"/>
</dbReference>
<dbReference type="GO" id="GO:0005516">
    <property type="term" value="F:calmodulin binding"/>
    <property type="evidence" value="ECO:0007669"/>
    <property type="project" value="InterPro"/>
</dbReference>
<keyword evidence="11" id="KW-0812">Transmembrane</keyword>
<evidence type="ECO:0000313" key="14">
    <source>
        <dbReference type="EMBL" id="KRZ12357.1"/>
    </source>
</evidence>
<keyword evidence="15" id="KW-1185">Reference proteome</keyword>
<feature type="transmembrane region" description="Helical" evidence="11">
    <location>
        <begin position="328"/>
        <end position="348"/>
    </location>
</feature>
<keyword evidence="4" id="KW-0547">Nucleotide-binding</keyword>
<accession>A0A0V1HRU1</accession>
<dbReference type="Pfam" id="PF25532">
    <property type="entry name" value="CH_CAMSAP2_N"/>
    <property type="match status" value="1"/>
</dbReference>
<dbReference type="EMBL" id="JYDP01000041">
    <property type="protein sequence ID" value="KRZ12357.1"/>
    <property type="molecule type" value="Genomic_DNA"/>
</dbReference>
<keyword evidence="11" id="KW-0472">Membrane</keyword>
<evidence type="ECO:0000256" key="3">
    <source>
        <dbReference type="ARBA" id="ARBA00022701"/>
    </source>
</evidence>
<dbReference type="GO" id="GO:0031122">
    <property type="term" value="P:cytoplasmic microtubule organization"/>
    <property type="evidence" value="ECO:0007669"/>
    <property type="project" value="TreeGrafter"/>
</dbReference>
<dbReference type="GO" id="GO:0006888">
    <property type="term" value="P:endoplasmic reticulum to Golgi vesicle-mediated transport"/>
    <property type="evidence" value="ECO:0007669"/>
    <property type="project" value="InterPro"/>
</dbReference>
<dbReference type="STRING" id="268475.A0A0V1HRU1"/>
<dbReference type="PROSITE" id="PS50021">
    <property type="entry name" value="CH"/>
    <property type="match status" value="1"/>
</dbReference>
<reference evidence="14 15" key="1">
    <citation type="submission" date="2015-01" db="EMBL/GenBank/DDBJ databases">
        <title>Evolution of Trichinella species and genotypes.</title>
        <authorList>
            <person name="Korhonen P.K."/>
            <person name="Edoardo P."/>
            <person name="Giuseppe L.R."/>
            <person name="Gasser R.B."/>
        </authorList>
    </citation>
    <scope>NUCLEOTIDE SEQUENCE [LARGE SCALE GENOMIC DNA]</scope>
    <source>
        <strain evidence="14">ISS1029</strain>
    </source>
</reference>
<gene>
    <name evidence="14" type="primary">ERCC6</name>
    <name evidence="14" type="ORF">T11_523</name>
</gene>
<dbReference type="InterPro" id="IPR001715">
    <property type="entry name" value="CH_dom"/>
</dbReference>
<dbReference type="InterPro" id="IPR005225">
    <property type="entry name" value="Small_GTP-bd"/>
</dbReference>
<dbReference type="PROSITE" id="PS51386">
    <property type="entry name" value="RINT1_TIP20"/>
    <property type="match status" value="1"/>
</dbReference>
<feature type="region of interest" description="Disordered" evidence="10">
    <location>
        <begin position="1629"/>
        <end position="1672"/>
    </location>
</feature>
<evidence type="ECO:0000256" key="10">
    <source>
        <dbReference type="SAM" id="MobiDB-lite"/>
    </source>
</evidence>
<feature type="region of interest" description="Disordered" evidence="10">
    <location>
        <begin position="2105"/>
        <end position="2157"/>
    </location>
</feature>
<feature type="region of interest" description="Disordered" evidence="10">
    <location>
        <begin position="1720"/>
        <end position="1759"/>
    </location>
</feature>
<dbReference type="SUPFAM" id="SSF50346">
    <property type="entry name" value="PRC-barrel domain"/>
    <property type="match status" value="1"/>
</dbReference>
<feature type="transmembrane region" description="Helical" evidence="11">
    <location>
        <begin position="1112"/>
        <end position="1131"/>
    </location>
</feature>
<evidence type="ECO:0000256" key="4">
    <source>
        <dbReference type="ARBA" id="ARBA00022741"/>
    </source>
</evidence>
<evidence type="ECO:0000256" key="1">
    <source>
        <dbReference type="ARBA" id="ARBA00004245"/>
    </source>
</evidence>
<dbReference type="PROSITE" id="PS51419">
    <property type="entry name" value="RAB"/>
    <property type="match status" value="1"/>
</dbReference>
<feature type="region of interest" description="Disordered" evidence="10">
    <location>
        <begin position="1961"/>
        <end position="1999"/>
    </location>
</feature>
<dbReference type="SMART" id="SM00173">
    <property type="entry name" value="RAS"/>
    <property type="match status" value="1"/>
</dbReference>
<evidence type="ECO:0000256" key="11">
    <source>
        <dbReference type="SAM" id="Phobius"/>
    </source>
</evidence>
<feature type="compositionally biased region" description="Basic and acidic residues" evidence="10">
    <location>
        <begin position="1635"/>
        <end position="1648"/>
    </location>
</feature>
<dbReference type="SUPFAM" id="SSF47576">
    <property type="entry name" value="Calponin-homology domain, CH-domain"/>
    <property type="match status" value="1"/>
</dbReference>
<dbReference type="InterPro" id="IPR001806">
    <property type="entry name" value="Small_GTPase"/>
</dbReference>
<dbReference type="PROSITE" id="PS51508">
    <property type="entry name" value="CKK"/>
    <property type="match status" value="1"/>
</dbReference>
<evidence type="ECO:0000256" key="6">
    <source>
        <dbReference type="ARBA" id="ARBA00023134"/>
    </source>
</evidence>
<keyword evidence="2" id="KW-0963">Cytoplasm</keyword>
<keyword evidence="7" id="KW-0206">Cytoskeleton</keyword>
<dbReference type="GO" id="GO:0005525">
    <property type="term" value="F:GTP binding"/>
    <property type="evidence" value="ECO:0007669"/>
    <property type="project" value="UniProtKB-KW"/>
</dbReference>
<feature type="compositionally biased region" description="Polar residues" evidence="10">
    <location>
        <begin position="1649"/>
        <end position="1660"/>
    </location>
</feature>
<feature type="compositionally biased region" description="Low complexity" evidence="10">
    <location>
        <begin position="1974"/>
        <end position="1983"/>
    </location>
</feature>
<proteinExistence type="inferred from homology"/>
<dbReference type="InterPro" id="IPR032940">
    <property type="entry name" value="CAMSAP"/>
</dbReference>
<dbReference type="GO" id="GO:0006890">
    <property type="term" value="P:retrograde vesicle-mediated transport, Golgi to endoplasmic reticulum"/>
    <property type="evidence" value="ECO:0007669"/>
    <property type="project" value="InterPro"/>
</dbReference>
<feature type="domain" description="CKK" evidence="13">
    <location>
        <begin position="2183"/>
        <end position="2319"/>
    </location>
</feature>
<keyword evidence="11" id="KW-1133">Transmembrane helix</keyword>
<dbReference type="Proteomes" id="UP000055024">
    <property type="component" value="Unassembled WGS sequence"/>
</dbReference>
<dbReference type="SMART" id="SM00175">
    <property type="entry name" value="RAB"/>
    <property type="match status" value="1"/>
</dbReference>
<dbReference type="InterPro" id="IPR011033">
    <property type="entry name" value="PRC_barrel-like_sf"/>
</dbReference>
<dbReference type="SMART" id="SM00176">
    <property type="entry name" value="RAN"/>
    <property type="match status" value="1"/>
</dbReference>
<feature type="transmembrane region" description="Helical" evidence="11">
    <location>
        <begin position="249"/>
        <end position="268"/>
    </location>
</feature>
<dbReference type="PROSITE" id="PS51420">
    <property type="entry name" value="RHO"/>
    <property type="match status" value="1"/>
</dbReference>
<keyword evidence="6" id="KW-0342">GTP-binding</keyword>
<feature type="compositionally biased region" description="Polar residues" evidence="10">
    <location>
        <begin position="2108"/>
        <end position="2120"/>
    </location>
</feature>
<dbReference type="Gene3D" id="3.10.20.360">
    <property type="entry name" value="CKK domain"/>
    <property type="match status" value="1"/>
</dbReference>
<dbReference type="Gene3D" id="3.40.50.300">
    <property type="entry name" value="P-loop containing nucleotide triphosphate hydrolases"/>
    <property type="match status" value="1"/>
</dbReference>
<dbReference type="PANTHER" id="PTHR21595">
    <property type="entry name" value="PATRONIN"/>
    <property type="match status" value="1"/>
</dbReference>
<evidence type="ECO:0000256" key="2">
    <source>
        <dbReference type="ARBA" id="ARBA00022490"/>
    </source>
</evidence>
<feature type="compositionally biased region" description="Low complexity" evidence="10">
    <location>
        <begin position="1720"/>
        <end position="1731"/>
    </location>
</feature>
<comment type="similarity">
    <text evidence="8">Belongs to the CAMSAP1 family.</text>
</comment>
<evidence type="ECO:0000256" key="7">
    <source>
        <dbReference type="ARBA" id="ARBA00023212"/>
    </source>
</evidence>
<dbReference type="FunFam" id="3.40.50.300:FF:000118">
    <property type="entry name" value="Rho-related GTP-binding protein RhoG"/>
    <property type="match status" value="1"/>
</dbReference>
<dbReference type="NCBIfam" id="TIGR00231">
    <property type="entry name" value="small_GTP"/>
    <property type="match status" value="1"/>
</dbReference>
<protein>
    <submittedName>
        <fullName evidence="14">Ras-related C3 botulinum toxin substrate 1</fullName>
    </submittedName>
</protein>
<dbReference type="SMART" id="SM00174">
    <property type="entry name" value="RHO"/>
    <property type="match status" value="1"/>
</dbReference>
<name>A0A0V1HRU1_9BILA</name>
<feature type="coiled-coil region" evidence="9">
    <location>
        <begin position="391"/>
        <end position="418"/>
    </location>
</feature>
<evidence type="ECO:0000259" key="13">
    <source>
        <dbReference type="PROSITE" id="PS51508"/>
    </source>
</evidence>
<dbReference type="SMART" id="SM01051">
    <property type="entry name" value="CAMSAP_CKK"/>
    <property type="match status" value="1"/>
</dbReference>
<evidence type="ECO:0000259" key="12">
    <source>
        <dbReference type="PROSITE" id="PS50021"/>
    </source>
</evidence>
<keyword evidence="5 9" id="KW-0175">Coiled coil</keyword>
<organism evidence="14 15">
    <name type="scientific">Trichinella zimbabwensis</name>
    <dbReference type="NCBI Taxonomy" id="268475"/>
    <lineage>
        <taxon>Eukaryota</taxon>
        <taxon>Metazoa</taxon>
        <taxon>Ecdysozoa</taxon>
        <taxon>Nematoda</taxon>
        <taxon>Enoplea</taxon>
        <taxon>Dorylaimia</taxon>
        <taxon>Trichinellida</taxon>
        <taxon>Trichinellidae</taxon>
        <taxon>Trichinella</taxon>
    </lineage>
</organism>
<comment type="caution">
    <text evidence="14">The sequence shown here is derived from an EMBL/GenBank/DDBJ whole genome shotgun (WGS) entry which is preliminary data.</text>
</comment>
<evidence type="ECO:0000313" key="15">
    <source>
        <dbReference type="Proteomes" id="UP000055024"/>
    </source>
</evidence>
<keyword evidence="3 8" id="KW-0493">Microtubule</keyword>
<feature type="transmembrane region" description="Helical" evidence="11">
    <location>
        <begin position="288"/>
        <end position="308"/>
    </location>
</feature>
<dbReference type="PANTHER" id="PTHR21595:SF0">
    <property type="entry name" value="PATRONIN"/>
    <property type="match status" value="1"/>
</dbReference>
<comment type="domain">
    <text evidence="8">The CKK domain binds microtubules.</text>
</comment>
<dbReference type="GO" id="GO:0031175">
    <property type="term" value="P:neuron projection development"/>
    <property type="evidence" value="ECO:0007669"/>
    <property type="project" value="InterPro"/>
</dbReference>
<evidence type="ECO:0000256" key="9">
    <source>
        <dbReference type="SAM" id="Coils"/>
    </source>
</evidence>
<dbReference type="Pfam" id="PF11971">
    <property type="entry name" value="CAMSAP_CH"/>
    <property type="match status" value="1"/>
</dbReference>
<dbReference type="Pfam" id="PF00071">
    <property type="entry name" value="Ras"/>
    <property type="match status" value="1"/>
</dbReference>
<feature type="domain" description="Calponin-homology (CH)" evidence="12">
    <location>
        <begin position="1394"/>
        <end position="1522"/>
    </location>
</feature>